<keyword evidence="5" id="KW-0547">Nucleotide-binding</keyword>
<evidence type="ECO:0000256" key="2">
    <source>
        <dbReference type="ARBA" id="ARBA00008131"/>
    </source>
</evidence>
<keyword evidence="6" id="KW-0378">Hydrolase</keyword>
<dbReference type="PANTHER" id="PTHR21327">
    <property type="entry name" value="GTP CYCLOHYDROLASE II-RELATED"/>
    <property type="match status" value="1"/>
</dbReference>
<evidence type="ECO:0000256" key="5">
    <source>
        <dbReference type="ARBA" id="ARBA00022741"/>
    </source>
</evidence>
<feature type="region of interest" description="Disordered" evidence="9">
    <location>
        <begin position="151"/>
        <end position="175"/>
    </location>
</feature>
<keyword evidence="12" id="KW-1185">Reference proteome</keyword>
<dbReference type="GeneID" id="91988014"/>
<dbReference type="InterPro" id="IPR036144">
    <property type="entry name" value="RibA-like_sf"/>
</dbReference>
<accession>A0ABR3BZH3</accession>
<evidence type="ECO:0000256" key="4">
    <source>
        <dbReference type="ARBA" id="ARBA00022619"/>
    </source>
</evidence>
<evidence type="ECO:0000256" key="6">
    <source>
        <dbReference type="ARBA" id="ARBA00022801"/>
    </source>
</evidence>
<comment type="pathway">
    <text evidence="1">Cofactor biosynthesis; riboflavin biosynthesis.</text>
</comment>
<evidence type="ECO:0000313" key="12">
    <source>
        <dbReference type="Proteomes" id="UP000054399"/>
    </source>
</evidence>
<keyword evidence="7" id="KW-0342">GTP-binding</keyword>
<comment type="similarity">
    <text evidence="2">Belongs to the GTP cyclohydrolase II family.</text>
</comment>
<dbReference type="EC" id="3.5.4.25" evidence="3"/>
<sequence length="551" mass="60396">MAHSPPTQADLDILSLLTSDQSALGTRSFQSARLKPAPQPVSGKKKSTPRRDSPLDALMISAVLAGSGPITRHHFGHGLAKPGSYSTCDESRPSSPAAPRVIMKSTQAPRSERLRMEHEARAAFEKGAVDRKILEDQSDMTKIESQQAQATYDRAGKALSPPTSLVKDPSKRRMSIDPVPLTQTLRRASASSFNFFHPHVNAAPQAIPGRIQVRCMARTRIPSPHGELFLHLYHNSHDAKEHLAILLDPIQLDADVRAAAPNSRKEIRSKSLDAVWRDGETEMERIVRGAYTGRLKAGATVSDNGEPVPSGIVGVEDIKPLVRIHSECFTGETIGSMRCDCGEQLDEAIHQIAESQRIPVPLVTPNSYPANSPSTSATFHPESTAYTHVPGRGVVIYLRQEGRGIGLLEKIRAYNLQDLGHDTVTANLMLGHGADERKYDIAAEILRDLGLAEEGIRLLTNNPEKVRGLASEGIKVVERVGMTPRSWQCGDDHSLENKDGTEEEKEYEDWRMRRAGVGLIGAGMASGPELEKYLRTKVERMGHIIDIPKNI</sequence>
<organism evidence="11 12">
    <name type="scientific">Cryptococcus tetragattii IND107</name>
    <dbReference type="NCBI Taxonomy" id="1296105"/>
    <lineage>
        <taxon>Eukaryota</taxon>
        <taxon>Fungi</taxon>
        <taxon>Dikarya</taxon>
        <taxon>Basidiomycota</taxon>
        <taxon>Agaricomycotina</taxon>
        <taxon>Tremellomycetes</taxon>
        <taxon>Tremellales</taxon>
        <taxon>Cryptococcaceae</taxon>
        <taxon>Cryptococcus</taxon>
        <taxon>Cryptococcus gattii species complex</taxon>
    </lineage>
</organism>
<keyword evidence="4" id="KW-0686">Riboflavin biosynthesis</keyword>
<dbReference type="PANTHER" id="PTHR21327:SF29">
    <property type="entry name" value="GTP CYCLOHYDROLASE-2"/>
    <property type="match status" value="1"/>
</dbReference>
<evidence type="ECO:0000256" key="9">
    <source>
        <dbReference type="SAM" id="MobiDB-lite"/>
    </source>
</evidence>
<feature type="domain" description="GTP cyclohydrolase II" evidence="10">
    <location>
        <begin position="390"/>
        <end position="480"/>
    </location>
</feature>
<dbReference type="Proteomes" id="UP000054399">
    <property type="component" value="Unassembled WGS sequence"/>
</dbReference>
<protein>
    <recommendedName>
        <fullName evidence="3">GTP cyclohydrolase II</fullName>
        <ecNumber evidence="3">3.5.4.25</ecNumber>
    </recommendedName>
</protein>
<dbReference type="Gene3D" id="3.40.50.10990">
    <property type="entry name" value="GTP cyclohydrolase II"/>
    <property type="match status" value="1"/>
</dbReference>
<gene>
    <name evidence="11" type="ORF">I308_101156</name>
</gene>
<dbReference type="Pfam" id="PF00925">
    <property type="entry name" value="GTP_cyclohydro2"/>
    <property type="match status" value="2"/>
</dbReference>
<evidence type="ECO:0000256" key="7">
    <source>
        <dbReference type="ARBA" id="ARBA00023134"/>
    </source>
</evidence>
<name>A0ABR3BZH3_9TREE</name>
<dbReference type="SUPFAM" id="SSF142695">
    <property type="entry name" value="RibA-like"/>
    <property type="match status" value="2"/>
</dbReference>
<dbReference type="RefSeq" id="XP_066616001.1">
    <property type="nucleotide sequence ID" value="XM_066755715.1"/>
</dbReference>
<dbReference type="CDD" id="cd00641">
    <property type="entry name" value="GTP_cyclohydro2"/>
    <property type="match status" value="1"/>
</dbReference>
<comment type="caution">
    <text evidence="11">The sequence shown here is derived from an EMBL/GenBank/DDBJ whole genome shotgun (WGS) entry which is preliminary data.</text>
</comment>
<dbReference type="InterPro" id="IPR000926">
    <property type="entry name" value="RibA"/>
</dbReference>
<dbReference type="EMBL" id="ATAM02000002">
    <property type="protein sequence ID" value="KAL0253780.1"/>
    <property type="molecule type" value="Genomic_DNA"/>
</dbReference>
<evidence type="ECO:0000313" key="11">
    <source>
        <dbReference type="EMBL" id="KAL0253780.1"/>
    </source>
</evidence>
<evidence type="ECO:0000256" key="3">
    <source>
        <dbReference type="ARBA" id="ARBA00012762"/>
    </source>
</evidence>
<evidence type="ECO:0000256" key="8">
    <source>
        <dbReference type="ARBA" id="ARBA00049295"/>
    </source>
</evidence>
<dbReference type="InterPro" id="IPR032677">
    <property type="entry name" value="GTP_cyclohydro_II"/>
</dbReference>
<proteinExistence type="inferred from homology"/>
<feature type="region of interest" description="Disordered" evidence="9">
    <location>
        <begin position="28"/>
        <end position="54"/>
    </location>
</feature>
<feature type="domain" description="GTP cyclohydrolase II" evidence="10">
    <location>
        <begin position="317"/>
        <end position="355"/>
    </location>
</feature>
<comment type="catalytic activity">
    <reaction evidence="8">
        <text>GTP + 4 H2O = 2,5-diamino-6-hydroxy-4-(5-phosphoribosylamino)-pyrimidine + formate + 2 phosphate + 3 H(+)</text>
        <dbReference type="Rhea" id="RHEA:23704"/>
        <dbReference type="ChEBI" id="CHEBI:15377"/>
        <dbReference type="ChEBI" id="CHEBI:15378"/>
        <dbReference type="ChEBI" id="CHEBI:15740"/>
        <dbReference type="ChEBI" id="CHEBI:37565"/>
        <dbReference type="ChEBI" id="CHEBI:43474"/>
        <dbReference type="ChEBI" id="CHEBI:58614"/>
        <dbReference type="EC" id="3.5.4.25"/>
    </reaction>
</comment>
<reference evidence="11" key="2">
    <citation type="submission" date="2024-01" db="EMBL/GenBank/DDBJ databases">
        <title>Comparative genomics of Cryptococcus and Kwoniella reveals pathogenesis evolution and contrasting modes of karyotype evolution via chromosome fusion or intercentromeric recombination.</title>
        <authorList>
            <person name="Coelho M.A."/>
            <person name="David-Palma M."/>
            <person name="Shea T."/>
            <person name="Bowers K."/>
            <person name="Mcginley-Smith S."/>
            <person name="Mohammad A.W."/>
            <person name="Gnirke A."/>
            <person name="Yurkov A.M."/>
            <person name="Nowrousian M."/>
            <person name="Sun S."/>
            <person name="Cuomo C.A."/>
            <person name="Heitman J."/>
        </authorList>
    </citation>
    <scope>NUCLEOTIDE SEQUENCE</scope>
    <source>
        <strain evidence="11">IND107</strain>
    </source>
</reference>
<evidence type="ECO:0000259" key="10">
    <source>
        <dbReference type="Pfam" id="PF00925"/>
    </source>
</evidence>
<reference evidence="11" key="1">
    <citation type="submission" date="2015-01" db="EMBL/GenBank/DDBJ databases">
        <authorList>
            <consortium name="The Broad Institute Genomics Platform"/>
            <person name="Cuomo C."/>
            <person name="Litvintseva A."/>
            <person name="Chen Y."/>
            <person name="Heitman J."/>
            <person name="Sun S."/>
            <person name="Springer D."/>
            <person name="Dromer F."/>
            <person name="Young S."/>
            <person name="Zeng Q."/>
            <person name="Gargeya S."/>
            <person name="Abouelleil A."/>
            <person name="Alvarado L."/>
            <person name="Chapman S.B."/>
            <person name="Gainer-Dewar J."/>
            <person name="Goldberg J."/>
            <person name="Griggs A."/>
            <person name="Gujja S."/>
            <person name="Hansen M."/>
            <person name="Howarth C."/>
            <person name="Imamovic A."/>
            <person name="Larimer J."/>
            <person name="Murphy C."/>
            <person name="Naylor J."/>
            <person name="Pearson M."/>
            <person name="Priest M."/>
            <person name="Roberts A."/>
            <person name="Saif S."/>
            <person name="Shea T."/>
            <person name="Sykes S."/>
            <person name="Wortman J."/>
            <person name="Nusbaum C."/>
            <person name="Birren B."/>
        </authorList>
    </citation>
    <scope>NUCLEOTIDE SEQUENCE</scope>
    <source>
        <strain evidence="11">IND107</strain>
    </source>
</reference>
<evidence type="ECO:0000256" key="1">
    <source>
        <dbReference type="ARBA" id="ARBA00005104"/>
    </source>
</evidence>